<dbReference type="SUPFAM" id="SSF54292">
    <property type="entry name" value="2Fe-2S ferredoxin-like"/>
    <property type="match status" value="1"/>
</dbReference>
<keyword evidence="3" id="KW-0408">Iron</keyword>
<evidence type="ECO:0000313" key="9">
    <source>
        <dbReference type="Proteomes" id="UP001486565"/>
    </source>
</evidence>
<dbReference type="SUPFAM" id="SSF53920">
    <property type="entry name" value="Fe-only hydrogenase"/>
    <property type="match status" value="1"/>
</dbReference>
<dbReference type="InterPro" id="IPR049830">
    <property type="entry name" value="HndD"/>
</dbReference>
<dbReference type="NCBIfam" id="TIGR02512">
    <property type="entry name" value="FeFe_hydrog_A"/>
    <property type="match status" value="1"/>
</dbReference>
<dbReference type="PROSITE" id="PS51085">
    <property type="entry name" value="2FE2S_FER_2"/>
    <property type="match status" value="1"/>
</dbReference>
<dbReference type="Gene3D" id="3.40.950.10">
    <property type="entry name" value="Fe-only Hydrogenase (Larger Subunit), Chain L, domain 3"/>
    <property type="match status" value="1"/>
</dbReference>
<dbReference type="CDD" id="cd00207">
    <property type="entry name" value="fer2"/>
    <property type="match status" value="1"/>
</dbReference>
<dbReference type="PROSITE" id="PS00198">
    <property type="entry name" value="4FE4S_FER_1"/>
    <property type="match status" value="1"/>
</dbReference>
<name>A0ABZ2Y456_9FIRM</name>
<evidence type="ECO:0000256" key="1">
    <source>
        <dbReference type="ARBA" id="ARBA00022485"/>
    </source>
</evidence>
<keyword evidence="9" id="KW-1185">Reference proteome</keyword>
<dbReference type="InterPro" id="IPR003149">
    <property type="entry name" value="Fe_hydrogenase_ssu"/>
</dbReference>
<dbReference type="Proteomes" id="UP001486565">
    <property type="component" value="Chromosome"/>
</dbReference>
<dbReference type="SMART" id="SM00902">
    <property type="entry name" value="Fe_hyd_SSU"/>
    <property type="match status" value="1"/>
</dbReference>
<evidence type="ECO:0000256" key="3">
    <source>
        <dbReference type="ARBA" id="ARBA00023004"/>
    </source>
</evidence>
<dbReference type="Gene3D" id="3.30.70.20">
    <property type="match status" value="1"/>
</dbReference>
<dbReference type="Pfam" id="PF10588">
    <property type="entry name" value="NADH-G_4Fe-4S_3"/>
    <property type="match status" value="1"/>
</dbReference>
<dbReference type="SUPFAM" id="SSF54862">
    <property type="entry name" value="4Fe-4S ferredoxins"/>
    <property type="match status" value="1"/>
</dbReference>
<dbReference type="EMBL" id="CP121687">
    <property type="protein sequence ID" value="WZL70135.1"/>
    <property type="molecule type" value="Genomic_DNA"/>
</dbReference>
<feature type="domain" description="2Fe-2S ferredoxin-type" evidence="5">
    <location>
        <begin position="2"/>
        <end position="85"/>
    </location>
</feature>
<dbReference type="Pfam" id="PF13510">
    <property type="entry name" value="Fer2_4"/>
    <property type="match status" value="1"/>
</dbReference>
<dbReference type="InterPro" id="IPR017900">
    <property type="entry name" value="4Fe4S_Fe_S_CS"/>
</dbReference>
<protein>
    <submittedName>
        <fullName evidence="8">NADH-dependent [FeFe] hydrogenase, group A6</fullName>
    </submittedName>
</protein>
<evidence type="ECO:0000256" key="2">
    <source>
        <dbReference type="ARBA" id="ARBA00022723"/>
    </source>
</evidence>
<dbReference type="Pfam" id="PF12838">
    <property type="entry name" value="Fer4_7"/>
    <property type="match status" value="1"/>
</dbReference>
<dbReference type="InterPro" id="IPR013352">
    <property type="entry name" value="Fe_hydrogenase_subset"/>
</dbReference>
<feature type="domain" description="4Fe-4S His(Cys)3-ligated-type" evidence="7">
    <location>
        <begin position="85"/>
        <end position="124"/>
    </location>
</feature>
<dbReference type="SMART" id="SM00929">
    <property type="entry name" value="NADH-G_4Fe-4S_3"/>
    <property type="match status" value="1"/>
</dbReference>
<reference evidence="8 9" key="1">
    <citation type="submission" date="2023-03" db="EMBL/GenBank/DDBJ databases">
        <title>Novel Species.</title>
        <authorList>
            <person name="Ma S."/>
        </authorList>
    </citation>
    <scope>NUCLEOTIDE SEQUENCE [LARGE SCALE GENOMIC DNA]</scope>
    <source>
        <strain evidence="8 9">LIND6LT2</strain>
    </source>
</reference>
<dbReference type="InterPro" id="IPR017896">
    <property type="entry name" value="4Fe4S_Fe-S-bd"/>
</dbReference>
<gene>
    <name evidence="8" type="ORF">QBE51_00995</name>
</gene>
<dbReference type="PROSITE" id="PS51839">
    <property type="entry name" value="4FE4S_HC3"/>
    <property type="match status" value="1"/>
</dbReference>
<keyword evidence="4" id="KW-0411">Iron-sulfur</keyword>
<dbReference type="Gene3D" id="3.40.50.1780">
    <property type="match status" value="1"/>
</dbReference>
<dbReference type="Gene3D" id="4.10.260.20">
    <property type="entry name" value="Iron hydrogenase, small subunit"/>
    <property type="match status" value="1"/>
</dbReference>
<dbReference type="InterPro" id="IPR036991">
    <property type="entry name" value="Fe_hydrogenase_ssu_sf"/>
</dbReference>
<organism evidence="8 9">
    <name type="scientific">Defluviitalea saccharophila</name>
    <dbReference type="NCBI Taxonomy" id="879970"/>
    <lineage>
        <taxon>Bacteria</taxon>
        <taxon>Bacillati</taxon>
        <taxon>Bacillota</taxon>
        <taxon>Clostridia</taxon>
        <taxon>Lachnospirales</taxon>
        <taxon>Defluviitaleaceae</taxon>
        <taxon>Defluviitalea</taxon>
    </lineage>
</organism>
<accession>A0ABZ2Y456</accession>
<proteinExistence type="predicted"/>
<feature type="domain" description="4Fe-4S ferredoxin-type" evidence="6">
    <location>
        <begin position="185"/>
        <end position="216"/>
    </location>
</feature>
<dbReference type="InterPro" id="IPR050340">
    <property type="entry name" value="Cytosolic_Fe-S_CAF"/>
</dbReference>
<dbReference type="InterPro" id="IPR009016">
    <property type="entry name" value="Fe_hydrogenase"/>
</dbReference>
<sequence length="587" mass="64189">MSDVKVTIDGKQVEIPKGSTVLQAAQKAGVHIPTLCHLDLHDIKMVNKAASCRICVVEVEGRRNLAPACATPVADGMVVKTNTIRVLNARKVVLELLLSDHPKDCLICPKSGQCELQNLAETFGLREVRFKDVAQSTYRKDSSKSIIRDMDKCIMCRRCETMCNEVQTVGALSGVNRGFNAVVAPAFEVNLEDSVCTHCGQCVAVCPVGALTEQDNTWKVVEALANPDKVVIVQTAPAVRAALGEEFGLEPGTLVTGKMVAALRRLGFDYVFDTDFAADLTIMEEGTELLGRIKKFLDGDKDVKLPILTSCCPGWVNFIESQFQDLLDVPSTAKSPQQMFGAIAKSYYAEKLGIPRDKMVVVSIMPCLAKKYEATREEFSVDGNPDVDISISTRELAHLIKRTNIEFNDLEDEDFDQPLGESTGAAVIFGATGGVIEAATRTAYELFTGEQLDKVEFEQLRGLDGVRVATVKMGDLELNIGIAHGLGNARKLLQEVKAGNARKLHAIEIMACPGGCIGGGGQPYHHGNIEILKKRAEAIYREDAGKPIRKSHENPAIKELYEKYLGHPMSEKAHHLLHTKYTPKDRV</sequence>
<dbReference type="InterPro" id="IPR036010">
    <property type="entry name" value="2Fe-2S_ferredoxin-like_sf"/>
</dbReference>
<keyword evidence="1" id="KW-0004">4Fe-4S</keyword>
<evidence type="ECO:0000259" key="5">
    <source>
        <dbReference type="PROSITE" id="PS51085"/>
    </source>
</evidence>
<evidence type="ECO:0000259" key="7">
    <source>
        <dbReference type="PROSITE" id="PS51839"/>
    </source>
</evidence>
<evidence type="ECO:0000313" key="8">
    <source>
        <dbReference type="EMBL" id="WZL70135.1"/>
    </source>
</evidence>
<evidence type="ECO:0000256" key="4">
    <source>
        <dbReference type="ARBA" id="ARBA00023014"/>
    </source>
</evidence>
<dbReference type="Gene3D" id="3.10.20.740">
    <property type="match status" value="1"/>
</dbReference>
<dbReference type="NCBIfam" id="NF040763">
    <property type="entry name" value="FeFe_hydrog_A6"/>
    <property type="match status" value="1"/>
</dbReference>
<dbReference type="Pfam" id="PF02256">
    <property type="entry name" value="Fe_hyd_SSU"/>
    <property type="match status" value="1"/>
</dbReference>
<dbReference type="PANTHER" id="PTHR11615">
    <property type="entry name" value="NITRATE, FORMATE, IRON DEHYDROGENASE"/>
    <property type="match status" value="1"/>
</dbReference>
<keyword evidence="2" id="KW-0479">Metal-binding</keyword>
<dbReference type="InterPro" id="IPR001041">
    <property type="entry name" value="2Fe-2S_ferredoxin-type"/>
</dbReference>
<dbReference type="RefSeq" id="WP_341877098.1">
    <property type="nucleotide sequence ID" value="NZ_CP121687.1"/>
</dbReference>
<dbReference type="PROSITE" id="PS51379">
    <property type="entry name" value="4FE4S_FER_2"/>
    <property type="match status" value="2"/>
</dbReference>
<dbReference type="InterPro" id="IPR019574">
    <property type="entry name" value="NADH_UbQ_OxRdtase_Gsu_4Fe4S-bd"/>
</dbReference>
<evidence type="ECO:0000259" key="6">
    <source>
        <dbReference type="PROSITE" id="PS51379"/>
    </source>
</evidence>
<dbReference type="InterPro" id="IPR004108">
    <property type="entry name" value="Fe_hydrogenase_lsu_C"/>
</dbReference>
<dbReference type="Pfam" id="PF02906">
    <property type="entry name" value="Fe_hyd_lg_C"/>
    <property type="match status" value="1"/>
</dbReference>
<feature type="domain" description="4Fe-4S ferredoxin-type" evidence="6">
    <location>
        <begin position="144"/>
        <end position="174"/>
    </location>
</feature>